<reference evidence="3" key="2">
    <citation type="submission" date="2015-01" db="EMBL/GenBank/DDBJ databases">
        <title>Evolutionary Origins and Diversification of the Mycorrhizal Mutualists.</title>
        <authorList>
            <consortium name="DOE Joint Genome Institute"/>
            <consortium name="Mycorrhizal Genomics Consortium"/>
            <person name="Kohler A."/>
            <person name="Kuo A."/>
            <person name="Nagy L.G."/>
            <person name="Floudas D."/>
            <person name="Copeland A."/>
            <person name="Barry K.W."/>
            <person name="Cichocki N."/>
            <person name="Veneault-Fourrey C."/>
            <person name="LaButti K."/>
            <person name="Lindquist E.A."/>
            <person name="Lipzen A."/>
            <person name="Lundell T."/>
            <person name="Morin E."/>
            <person name="Murat C."/>
            <person name="Riley R."/>
            <person name="Ohm R."/>
            <person name="Sun H."/>
            <person name="Tunlid A."/>
            <person name="Henrissat B."/>
            <person name="Grigoriev I.V."/>
            <person name="Hibbett D.S."/>
            <person name="Martin F."/>
        </authorList>
    </citation>
    <scope>NUCLEOTIDE SEQUENCE [LARGE SCALE GENOMIC DNA]</scope>
    <source>
        <strain evidence="3">F 1598</strain>
    </source>
</reference>
<feature type="compositionally biased region" description="Low complexity" evidence="1">
    <location>
        <begin position="45"/>
        <end position="56"/>
    </location>
</feature>
<proteinExistence type="predicted"/>
<organism evidence="2 3">
    <name type="scientific">Piloderma croceum (strain F 1598)</name>
    <dbReference type="NCBI Taxonomy" id="765440"/>
    <lineage>
        <taxon>Eukaryota</taxon>
        <taxon>Fungi</taxon>
        <taxon>Dikarya</taxon>
        <taxon>Basidiomycota</taxon>
        <taxon>Agaricomycotina</taxon>
        <taxon>Agaricomycetes</taxon>
        <taxon>Agaricomycetidae</taxon>
        <taxon>Atheliales</taxon>
        <taxon>Atheliaceae</taxon>
        <taxon>Piloderma</taxon>
    </lineage>
</organism>
<feature type="region of interest" description="Disordered" evidence="1">
    <location>
        <begin position="42"/>
        <end position="63"/>
    </location>
</feature>
<gene>
    <name evidence="2" type="ORF">PILCRDRAFT_821120</name>
</gene>
<evidence type="ECO:0000313" key="2">
    <source>
        <dbReference type="EMBL" id="KIM81776.1"/>
    </source>
</evidence>
<evidence type="ECO:0000256" key="1">
    <source>
        <dbReference type="SAM" id="MobiDB-lite"/>
    </source>
</evidence>
<name>A0A0C3FRM3_PILCF</name>
<dbReference type="EMBL" id="KN832997">
    <property type="protein sequence ID" value="KIM81776.1"/>
    <property type="molecule type" value="Genomic_DNA"/>
</dbReference>
<sequence>MDLMGGSSQAEHTPLKYSANEVVSQINEALARWEAEARFPLQKPSSSSANLHATSSEIDRPQESQCTSSHAFLNFKLLLQFRI</sequence>
<dbReference type="AlphaFoldDB" id="A0A0C3FRM3"/>
<protein>
    <submittedName>
        <fullName evidence="2">Uncharacterized protein</fullName>
    </submittedName>
</protein>
<reference evidence="2 3" key="1">
    <citation type="submission" date="2014-04" db="EMBL/GenBank/DDBJ databases">
        <authorList>
            <consortium name="DOE Joint Genome Institute"/>
            <person name="Kuo A."/>
            <person name="Tarkka M."/>
            <person name="Buscot F."/>
            <person name="Kohler A."/>
            <person name="Nagy L.G."/>
            <person name="Floudas D."/>
            <person name="Copeland A."/>
            <person name="Barry K.W."/>
            <person name="Cichocki N."/>
            <person name="Veneault-Fourrey C."/>
            <person name="LaButti K."/>
            <person name="Lindquist E.A."/>
            <person name="Lipzen A."/>
            <person name="Lundell T."/>
            <person name="Morin E."/>
            <person name="Murat C."/>
            <person name="Sun H."/>
            <person name="Tunlid A."/>
            <person name="Henrissat B."/>
            <person name="Grigoriev I.V."/>
            <person name="Hibbett D.S."/>
            <person name="Martin F."/>
            <person name="Nordberg H.P."/>
            <person name="Cantor M.N."/>
            <person name="Hua S.X."/>
        </authorList>
    </citation>
    <scope>NUCLEOTIDE SEQUENCE [LARGE SCALE GENOMIC DNA]</scope>
    <source>
        <strain evidence="2 3">F 1598</strain>
    </source>
</reference>
<dbReference type="HOGENOM" id="CLU_2543376_0_0_1"/>
<evidence type="ECO:0000313" key="3">
    <source>
        <dbReference type="Proteomes" id="UP000054166"/>
    </source>
</evidence>
<dbReference type="InParanoid" id="A0A0C3FRM3"/>
<dbReference type="Proteomes" id="UP000054166">
    <property type="component" value="Unassembled WGS sequence"/>
</dbReference>
<accession>A0A0C3FRM3</accession>
<keyword evidence="3" id="KW-1185">Reference proteome</keyword>